<dbReference type="EMBL" id="JAAXOO010000002">
    <property type="protein sequence ID" value="NKY32907.1"/>
    <property type="molecule type" value="Genomic_DNA"/>
</dbReference>
<dbReference type="Pfam" id="PF01593">
    <property type="entry name" value="Amino_oxidase"/>
    <property type="match status" value="1"/>
</dbReference>
<proteinExistence type="predicted"/>
<accession>A0A846XBW4</accession>
<organism evidence="2 3">
    <name type="scientific">Nocardia speluncae</name>
    <dbReference type="NCBI Taxonomy" id="419477"/>
    <lineage>
        <taxon>Bacteria</taxon>
        <taxon>Bacillati</taxon>
        <taxon>Actinomycetota</taxon>
        <taxon>Actinomycetes</taxon>
        <taxon>Mycobacteriales</taxon>
        <taxon>Nocardiaceae</taxon>
        <taxon>Nocardia</taxon>
    </lineage>
</organism>
<keyword evidence="3" id="KW-1185">Reference proteome</keyword>
<dbReference type="Gene3D" id="3.50.50.60">
    <property type="entry name" value="FAD/NAD(P)-binding domain"/>
    <property type="match status" value="2"/>
</dbReference>
<evidence type="ECO:0000259" key="1">
    <source>
        <dbReference type="Pfam" id="PF01593"/>
    </source>
</evidence>
<dbReference type="GO" id="GO:0016491">
    <property type="term" value="F:oxidoreductase activity"/>
    <property type="evidence" value="ECO:0007669"/>
    <property type="project" value="InterPro"/>
</dbReference>
<sequence>MPIDVVVGAGLAGLAAANHLQRHGVDVVVCEAGDEVGGRVRTDRVEGFQLDRGFQVLLPAYPELRRQVDPQQLRLRPFTSGVIAMGVDRRRWLTGPRHGRVALAGALDLLRHRPVDVAALATLALRDGLGPVSLARRRTTRSVAEELQHWRLSTRTVDEVLRPFLAGVFLDPLLSTDARVFHLIWRCFLRGGGAVPAEGMSALPLQLAGNLADATIRTAAEACAIDGTRVRLLGGETISARAVVVATDGSTAARLLPEVDPPSWHAVTTFYYAAPRSPLRSTTLLVDGHSDLLLNTVDLSIVAEQYAPPGQSLIAASVPGRADDALEPAVRHRLAQLYGTDTAGWRLLASYPITRALPVMRPGHRLCRAVRLGSGRYVCGDHRDTSSIQGALVSGRRAATAVLTDLGVHARRRG</sequence>
<dbReference type="AlphaFoldDB" id="A0A846XBW4"/>
<gene>
    <name evidence="2" type="ORF">HGA13_07440</name>
</gene>
<evidence type="ECO:0000313" key="2">
    <source>
        <dbReference type="EMBL" id="NKY32907.1"/>
    </source>
</evidence>
<dbReference type="Proteomes" id="UP000565715">
    <property type="component" value="Unassembled WGS sequence"/>
</dbReference>
<dbReference type="InterPro" id="IPR036188">
    <property type="entry name" value="FAD/NAD-bd_sf"/>
</dbReference>
<dbReference type="SUPFAM" id="SSF51905">
    <property type="entry name" value="FAD/NAD(P)-binding domain"/>
    <property type="match status" value="1"/>
</dbReference>
<name>A0A846XBW4_9NOCA</name>
<dbReference type="InterPro" id="IPR002937">
    <property type="entry name" value="Amino_oxidase"/>
</dbReference>
<dbReference type="PANTHER" id="PTHR42841">
    <property type="entry name" value="AMINE OXIDASE"/>
    <property type="match status" value="1"/>
</dbReference>
<reference evidence="2 3" key="1">
    <citation type="submission" date="2020-04" db="EMBL/GenBank/DDBJ databases">
        <title>MicrobeNet Type strains.</title>
        <authorList>
            <person name="Nicholson A.C."/>
        </authorList>
    </citation>
    <scope>NUCLEOTIDE SEQUENCE [LARGE SCALE GENOMIC DNA]</scope>
    <source>
        <strain evidence="2 3">DSM 45078</strain>
    </source>
</reference>
<evidence type="ECO:0000313" key="3">
    <source>
        <dbReference type="Proteomes" id="UP000565715"/>
    </source>
</evidence>
<feature type="domain" description="Amine oxidase" evidence="1">
    <location>
        <begin position="11"/>
        <end position="403"/>
    </location>
</feature>
<protein>
    <submittedName>
        <fullName evidence="2">FAD-dependent oxidoreductase</fullName>
    </submittedName>
</protein>
<dbReference type="RefSeq" id="WP_084471520.1">
    <property type="nucleotide sequence ID" value="NZ_JAAXOO010000002.1"/>
</dbReference>
<comment type="caution">
    <text evidence="2">The sequence shown here is derived from an EMBL/GenBank/DDBJ whole genome shotgun (WGS) entry which is preliminary data.</text>
</comment>